<name>A0A0F9DNT0_9ZZZZ</name>
<comment type="caution">
    <text evidence="1">The sequence shown here is derived from an EMBL/GenBank/DDBJ whole genome shotgun (WGS) entry which is preliminary data.</text>
</comment>
<sequence>MSKDPFDTSNIKNIIPKNELKEVEKVFSLLNKNQTGKSLELSVELFETLNKTAQSFQAGAGSAISSVFDKMITSSGLMGPFNTLLTLIGASTAAASADALSSLYAIITSDATVAAIDTATEAFGNMLDALALGLEAASGFTVDIAGAEFSPFNEMINGFAAFLGGGIFGAAAAFIDRLGVLAAAMAATPTEPVGRGRIGGGGIPGVGNVPGAPSKLRTQFGIGGGGNEFDFNLGVDPAMGVSGGSFRPPGGFGTVGGGFRESTSVDTLTGPFLGNQLINRMDKLIQLQERAWGK</sequence>
<protein>
    <submittedName>
        <fullName evidence="1">Uncharacterized protein</fullName>
    </submittedName>
</protein>
<proteinExistence type="predicted"/>
<gene>
    <name evidence="1" type="ORF">LCGC14_2255320</name>
</gene>
<organism evidence="1">
    <name type="scientific">marine sediment metagenome</name>
    <dbReference type="NCBI Taxonomy" id="412755"/>
    <lineage>
        <taxon>unclassified sequences</taxon>
        <taxon>metagenomes</taxon>
        <taxon>ecological metagenomes</taxon>
    </lineage>
</organism>
<reference evidence="1" key="1">
    <citation type="journal article" date="2015" name="Nature">
        <title>Complex archaea that bridge the gap between prokaryotes and eukaryotes.</title>
        <authorList>
            <person name="Spang A."/>
            <person name="Saw J.H."/>
            <person name="Jorgensen S.L."/>
            <person name="Zaremba-Niedzwiedzka K."/>
            <person name="Martijn J."/>
            <person name="Lind A.E."/>
            <person name="van Eijk R."/>
            <person name="Schleper C."/>
            <person name="Guy L."/>
            <person name="Ettema T.J."/>
        </authorList>
    </citation>
    <scope>NUCLEOTIDE SEQUENCE</scope>
</reference>
<dbReference type="AlphaFoldDB" id="A0A0F9DNT0"/>
<dbReference type="EMBL" id="LAZR01030839">
    <property type="protein sequence ID" value="KKL55446.1"/>
    <property type="molecule type" value="Genomic_DNA"/>
</dbReference>
<accession>A0A0F9DNT0</accession>
<evidence type="ECO:0000313" key="1">
    <source>
        <dbReference type="EMBL" id="KKL55446.1"/>
    </source>
</evidence>